<evidence type="ECO:0000313" key="2">
    <source>
        <dbReference type="EMBL" id="CAD9060276.1"/>
    </source>
</evidence>
<protein>
    <recommendedName>
        <fullName evidence="3">Ion transport domain-containing protein</fullName>
    </recommendedName>
</protein>
<evidence type="ECO:0008006" key="3">
    <source>
        <dbReference type="Google" id="ProtNLM"/>
    </source>
</evidence>
<keyword evidence="1" id="KW-1133">Transmembrane helix</keyword>
<keyword evidence="1" id="KW-0812">Transmembrane</keyword>
<gene>
    <name evidence="2" type="ORF">VBRA1451_LOCUS15346</name>
</gene>
<sequence>MSLFYVSVGDFRGVVDTAFDEDLVLVGVLVIVFVIVSFIIALNLLIALFTTTFSTILETSKAQYEQLRIKVLNEYSYSYICTELPIPLNFLPGLLPCLMLSRYIQGRVAKQVEHLSNPQAPKKHESVQLVWAAYAYWVIFGLIFLSYLLLFGAVWMLSWVPRLLRLLLFYANPPNWRRCCERHCEEGNQDKPTDEASRVDKHKDDTARNKLSWATFSKACSCSKNCPGFCLISRQVATLVLRECLPKVDRLSLEDATEMVRSKILSSYAIPDKAAAGDTKTMNTPYVHPRFDVLGAEMPESLEVLLNKSIWDQADHQTATMGDISKGLRELRERIEAVERKKK</sequence>
<accession>A0A7S1P5L9</accession>
<organism evidence="2">
    <name type="scientific">Vitrella brassicaformis</name>
    <dbReference type="NCBI Taxonomy" id="1169539"/>
    <lineage>
        <taxon>Eukaryota</taxon>
        <taxon>Sar</taxon>
        <taxon>Alveolata</taxon>
        <taxon>Colpodellida</taxon>
        <taxon>Vitrellaceae</taxon>
        <taxon>Vitrella</taxon>
    </lineage>
</organism>
<dbReference type="EMBL" id="HBGB01026391">
    <property type="protein sequence ID" value="CAD9060276.1"/>
    <property type="molecule type" value="Transcribed_RNA"/>
</dbReference>
<feature type="transmembrane region" description="Helical" evidence="1">
    <location>
        <begin position="23"/>
        <end position="56"/>
    </location>
</feature>
<keyword evidence="1" id="KW-0472">Membrane</keyword>
<dbReference type="AlphaFoldDB" id="A0A7S1P5L9"/>
<proteinExistence type="predicted"/>
<reference evidence="2" key="1">
    <citation type="submission" date="2021-01" db="EMBL/GenBank/DDBJ databases">
        <authorList>
            <person name="Corre E."/>
            <person name="Pelletier E."/>
            <person name="Niang G."/>
            <person name="Scheremetjew M."/>
            <person name="Finn R."/>
            <person name="Kale V."/>
            <person name="Holt S."/>
            <person name="Cochrane G."/>
            <person name="Meng A."/>
            <person name="Brown T."/>
            <person name="Cohen L."/>
        </authorList>
    </citation>
    <scope>NUCLEOTIDE SEQUENCE</scope>
    <source>
        <strain evidence="2">CCMP3346</strain>
    </source>
</reference>
<evidence type="ECO:0000256" key="1">
    <source>
        <dbReference type="SAM" id="Phobius"/>
    </source>
</evidence>
<name>A0A7S1P5L9_9ALVE</name>
<feature type="transmembrane region" description="Helical" evidence="1">
    <location>
        <begin position="134"/>
        <end position="157"/>
    </location>
</feature>